<dbReference type="Pfam" id="PF02674">
    <property type="entry name" value="Colicin_V"/>
    <property type="match status" value="1"/>
</dbReference>
<sequence length="162" mass="17881">MSAFDYAFLGLLFLSVLLGLWRGLVSEVFSLLGWIVAVAVAWQMAEHVAPFLVGIVQAAWLRWPLAFVLVFIVLLMVLAVLRWILRSLLAASGLSPVDRLFGGCFGAVRALIVALLFVAAAGMSNLPKEVWWREAVFAPPLETAVIAAKPWFPKELGQRIKY</sequence>
<evidence type="ECO:0000256" key="1">
    <source>
        <dbReference type="ARBA" id="ARBA00004141"/>
    </source>
</evidence>
<comment type="caution">
    <text evidence="6">The sequence shown here is derived from an EMBL/GenBank/DDBJ whole genome shotgun (WGS) entry which is preliminary data.</text>
</comment>
<protein>
    <submittedName>
        <fullName evidence="6">CvpA family protein</fullName>
    </submittedName>
</protein>
<dbReference type="EMBL" id="JBEWZI010000004">
    <property type="protein sequence ID" value="MET7013666.1"/>
    <property type="molecule type" value="Genomic_DNA"/>
</dbReference>
<dbReference type="PANTHER" id="PTHR36926:SF1">
    <property type="entry name" value="COLICIN V PRODUCTION PROTEIN"/>
    <property type="match status" value="1"/>
</dbReference>
<organism evidence="6 7">
    <name type="scientific">Uliginosibacterium flavum</name>
    <dbReference type="NCBI Taxonomy" id="1396831"/>
    <lineage>
        <taxon>Bacteria</taxon>
        <taxon>Pseudomonadati</taxon>
        <taxon>Pseudomonadota</taxon>
        <taxon>Betaproteobacteria</taxon>
        <taxon>Rhodocyclales</taxon>
        <taxon>Zoogloeaceae</taxon>
        <taxon>Uliginosibacterium</taxon>
    </lineage>
</organism>
<keyword evidence="4 5" id="KW-0472">Membrane</keyword>
<dbReference type="RefSeq" id="WP_354600128.1">
    <property type="nucleotide sequence ID" value="NZ_JBEWZI010000004.1"/>
</dbReference>
<accession>A0ABV2TIC6</accession>
<keyword evidence="3 5" id="KW-1133">Transmembrane helix</keyword>
<name>A0ABV2TIC6_9RHOO</name>
<feature type="transmembrane region" description="Helical" evidence="5">
    <location>
        <begin position="100"/>
        <end position="123"/>
    </location>
</feature>
<dbReference type="InterPro" id="IPR003825">
    <property type="entry name" value="Colicin-V_CvpA"/>
</dbReference>
<evidence type="ECO:0000256" key="5">
    <source>
        <dbReference type="SAM" id="Phobius"/>
    </source>
</evidence>
<evidence type="ECO:0000256" key="2">
    <source>
        <dbReference type="ARBA" id="ARBA00022692"/>
    </source>
</evidence>
<dbReference type="PANTHER" id="PTHR36926">
    <property type="entry name" value="COLICIN V PRODUCTION PROTEIN"/>
    <property type="match status" value="1"/>
</dbReference>
<feature type="transmembrane region" description="Helical" evidence="5">
    <location>
        <begin position="65"/>
        <end position="85"/>
    </location>
</feature>
<evidence type="ECO:0000313" key="7">
    <source>
        <dbReference type="Proteomes" id="UP001549691"/>
    </source>
</evidence>
<dbReference type="InterPro" id="IPR052719">
    <property type="entry name" value="CvpA-like"/>
</dbReference>
<evidence type="ECO:0000256" key="4">
    <source>
        <dbReference type="ARBA" id="ARBA00023136"/>
    </source>
</evidence>
<gene>
    <name evidence="6" type="ORF">ABXR19_05665</name>
</gene>
<dbReference type="Proteomes" id="UP001549691">
    <property type="component" value="Unassembled WGS sequence"/>
</dbReference>
<keyword evidence="2 5" id="KW-0812">Transmembrane</keyword>
<evidence type="ECO:0000256" key="3">
    <source>
        <dbReference type="ARBA" id="ARBA00022989"/>
    </source>
</evidence>
<keyword evidence="7" id="KW-1185">Reference proteome</keyword>
<comment type="subcellular location">
    <subcellularLocation>
        <location evidence="1">Membrane</location>
        <topology evidence="1">Multi-pass membrane protein</topology>
    </subcellularLocation>
</comment>
<reference evidence="6 7" key="1">
    <citation type="submission" date="2024-07" db="EMBL/GenBank/DDBJ databases">
        <title>Uliginosibacterium flavum JJ3220;KACC:17644.</title>
        <authorList>
            <person name="Kim M.K."/>
        </authorList>
    </citation>
    <scope>NUCLEOTIDE SEQUENCE [LARGE SCALE GENOMIC DNA]</scope>
    <source>
        <strain evidence="6 7">KACC:17644</strain>
    </source>
</reference>
<proteinExistence type="predicted"/>
<feature type="transmembrane region" description="Helical" evidence="5">
    <location>
        <begin position="32"/>
        <end position="53"/>
    </location>
</feature>
<evidence type="ECO:0000313" key="6">
    <source>
        <dbReference type="EMBL" id="MET7013666.1"/>
    </source>
</evidence>